<evidence type="ECO:0000313" key="2">
    <source>
        <dbReference type="EMBL" id="RXH75532.1"/>
    </source>
</evidence>
<protein>
    <submittedName>
        <fullName evidence="2">Uncharacterized protein</fullName>
    </submittedName>
</protein>
<sequence>MSTFTSTDLCKWPPGLFRHVSSSTLKCQQGFRTNHALLPLTIGQRSSLSNQPCRKNKIVCNSFPLPGVPGPSHSWKGWLIGIVLSVILPFSRSKWGPLLALKKEVDMIVDTVEAVVEVVEQVAEKVEEVADDIGDSLPEGKLKTALELVENIAKEAAKDAHLADKLIEKAEALEDRVEDFFDSALDKAGDVIKDVGDESNVQVATEKKTHRSASGCVFVKHPGVVVQPFSSSSTWKCQQGFRSNPALLSLISSQPCRNKIVRSSSISPGDQSPSVEYSNSWLDDRDGILSNYTFLEAQMGAFATIEEWIEFDCAEEVDMVVNNVEAVVEVVEKVAEKVEEVADEIGDHLPADGKFRVASEVVESIAREVAKDAHLADQLIEKAEALEDQVEDFFESAMDNAGNATKDVSDESNVQVATEKKSQEKRVHMSK</sequence>
<feature type="region of interest" description="Disordered" evidence="1">
    <location>
        <begin position="398"/>
        <end position="431"/>
    </location>
</feature>
<keyword evidence="3" id="KW-1185">Reference proteome</keyword>
<name>A0A498HZY8_MALDO</name>
<proteinExistence type="predicted"/>
<dbReference type="PANTHER" id="PTHR33735:SF14">
    <property type="entry name" value="PHAGE CAPSID SCAFFOLDING PROTEIN (GPO) SERINE PEPTIDASE"/>
    <property type="match status" value="1"/>
</dbReference>
<dbReference type="AlphaFoldDB" id="A0A498HZY8"/>
<accession>A0A498HZY8</accession>
<gene>
    <name evidence="2" type="ORF">DVH24_039231</name>
</gene>
<organism evidence="2 3">
    <name type="scientific">Malus domestica</name>
    <name type="common">Apple</name>
    <name type="synonym">Pyrus malus</name>
    <dbReference type="NCBI Taxonomy" id="3750"/>
    <lineage>
        <taxon>Eukaryota</taxon>
        <taxon>Viridiplantae</taxon>
        <taxon>Streptophyta</taxon>
        <taxon>Embryophyta</taxon>
        <taxon>Tracheophyta</taxon>
        <taxon>Spermatophyta</taxon>
        <taxon>Magnoliopsida</taxon>
        <taxon>eudicotyledons</taxon>
        <taxon>Gunneridae</taxon>
        <taxon>Pentapetalae</taxon>
        <taxon>rosids</taxon>
        <taxon>fabids</taxon>
        <taxon>Rosales</taxon>
        <taxon>Rosaceae</taxon>
        <taxon>Amygdaloideae</taxon>
        <taxon>Maleae</taxon>
        <taxon>Malus</taxon>
    </lineage>
</organism>
<dbReference type="PANTHER" id="PTHR33735">
    <property type="entry name" value="EXPRESSED PROTEIN"/>
    <property type="match status" value="1"/>
</dbReference>
<dbReference type="EMBL" id="RDQH01000341">
    <property type="protein sequence ID" value="RXH75532.1"/>
    <property type="molecule type" value="Genomic_DNA"/>
</dbReference>
<evidence type="ECO:0000313" key="3">
    <source>
        <dbReference type="Proteomes" id="UP000290289"/>
    </source>
</evidence>
<feature type="compositionally biased region" description="Basic and acidic residues" evidence="1">
    <location>
        <begin position="418"/>
        <end position="431"/>
    </location>
</feature>
<comment type="caution">
    <text evidence="2">The sequence shown here is derived from an EMBL/GenBank/DDBJ whole genome shotgun (WGS) entry which is preliminary data.</text>
</comment>
<evidence type="ECO:0000256" key="1">
    <source>
        <dbReference type="SAM" id="MobiDB-lite"/>
    </source>
</evidence>
<dbReference type="Proteomes" id="UP000290289">
    <property type="component" value="Chromosome 15"/>
</dbReference>
<reference evidence="2 3" key="1">
    <citation type="submission" date="2018-10" db="EMBL/GenBank/DDBJ databases">
        <title>A high-quality apple genome assembly.</title>
        <authorList>
            <person name="Hu J."/>
        </authorList>
    </citation>
    <scope>NUCLEOTIDE SEQUENCE [LARGE SCALE GENOMIC DNA]</scope>
    <source>
        <strain evidence="3">cv. HFTH1</strain>
        <tissue evidence="2">Young leaf</tissue>
    </source>
</reference>